<reference evidence="3" key="1">
    <citation type="submission" date="2018-06" db="EMBL/GenBank/DDBJ databases">
        <authorList>
            <person name="Cea G.-C."/>
            <person name="William W."/>
        </authorList>
    </citation>
    <scope>NUCLEOTIDE SEQUENCE [LARGE SCALE GENOMIC DNA]</scope>
    <source>
        <strain evidence="3">DB21MT-2</strain>
    </source>
</reference>
<protein>
    <submittedName>
        <fullName evidence="2">Uncharacterized protein</fullName>
    </submittedName>
</protein>
<keyword evidence="1" id="KW-0472">Membrane</keyword>
<name>A0A330M899_9GAMM</name>
<dbReference type="EMBL" id="LS483452">
    <property type="protein sequence ID" value="SQH76007.1"/>
    <property type="molecule type" value="Genomic_DNA"/>
</dbReference>
<proteinExistence type="predicted"/>
<dbReference type="AlphaFoldDB" id="A0A330M899"/>
<evidence type="ECO:0000256" key="1">
    <source>
        <dbReference type="SAM" id="Phobius"/>
    </source>
</evidence>
<gene>
    <name evidence="2" type="ORF">SHEWBE_2041</name>
</gene>
<feature type="transmembrane region" description="Helical" evidence="1">
    <location>
        <begin position="16"/>
        <end position="43"/>
    </location>
</feature>
<keyword evidence="1" id="KW-1133">Transmembrane helix</keyword>
<dbReference type="KEGG" id="sbk:SHEWBE_2041"/>
<keyword evidence="1" id="KW-0812">Transmembrane</keyword>
<accession>A0A330M899</accession>
<sequence>MSCIYNSLGVPVAAGVLFPLTGILLSPVIAGAAMALLLLMTIFDCGHQCQSFKTY</sequence>
<organism evidence="2 3">
    <name type="scientific">Shewanella benthica</name>
    <dbReference type="NCBI Taxonomy" id="43661"/>
    <lineage>
        <taxon>Bacteria</taxon>
        <taxon>Pseudomonadati</taxon>
        <taxon>Pseudomonadota</taxon>
        <taxon>Gammaproteobacteria</taxon>
        <taxon>Alteromonadales</taxon>
        <taxon>Shewanellaceae</taxon>
        <taxon>Shewanella</taxon>
    </lineage>
</organism>
<evidence type="ECO:0000313" key="3">
    <source>
        <dbReference type="Proteomes" id="UP000250123"/>
    </source>
</evidence>
<dbReference type="Proteomes" id="UP000250123">
    <property type="component" value="Chromosome SHEWBE"/>
</dbReference>
<evidence type="ECO:0000313" key="2">
    <source>
        <dbReference type="EMBL" id="SQH76007.1"/>
    </source>
</evidence>